<evidence type="ECO:0000259" key="4">
    <source>
        <dbReference type="PROSITE" id="PS50043"/>
    </source>
</evidence>
<dbReference type="InterPro" id="IPR016032">
    <property type="entry name" value="Sig_transdc_resp-reg_C-effctor"/>
</dbReference>
<evidence type="ECO:0000256" key="1">
    <source>
        <dbReference type="ARBA" id="ARBA00023015"/>
    </source>
</evidence>
<dbReference type="PANTHER" id="PTHR44688">
    <property type="entry name" value="DNA-BINDING TRANSCRIPTIONAL ACTIVATOR DEVR_DOSR"/>
    <property type="match status" value="1"/>
</dbReference>
<dbReference type="SUPFAM" id="SSF55781">
    <property type="entry name" value="GAF domain-like"/>
    <property type="match status" value="1"/>
</dbReference>
<dbReference type="CDD" id="cd06170">
    <property type="entry name" value="LuxR_C_like"/>
    <property type="match status" value="1"/>
</dbReference>
<dbReference type="InterPro" id="IPR036388">
    <property type="entry name" value="WH-like_DNA-bd_sf"/>
</dbReference>
<sequence length="332" mass="35748">MSTGTQVDFSPATAQALRRAGQLMRQTEQGDVHGLYEAARGALIHVADVDACYVGHYRGSNRLVIPYLYDRGKPGAPDVMSFGEFGLSHWLRTWGKTYTFAQDRGRLVHSGKSFGEDGDPRTVQDAIVAPLLEPDGSVSGMLAALSYTSRHFSQESVAVVEWLARQLRRAISRDAEDITDLDLVTTGSETALDRSADLVHAISDRLRRLQAKVDQSTSSLEGSSSAADVESVADQLRSISLLCGRFDTELALLATEPGAAAGPHAPLTGREAAVARLVVQEGLSNSEIASRLVISEKTVKTHLSHVFQKVGVSQRSELRYVASSTVLGLSEA</sequence>
<dbReference type="SUPFAM" id="SSF46894">
    <property type="entry name" value="C-terminal effector domain of the bipartite response regulators"/>
    <property type="match status" value="1"/>
</dbReference>
<dbReference type="PROSITE" id="PS00622">
    <property type="entry name" value="HTH_LUXR_1"/>
    <property type="match status" value="1"/>
</dbReference>
<dbReference type="InterPro" id="IPR000792">
    <property type="entry name" value="Tscrpt_reg_LuxR_C"/>
</dbReference>
<evidence type="ECO:0000313" key="5">
    <source>
        <dbReference type="EMBL" id="NYJ73454.1"/>
    </source>
</evidence>
<evidence type="ECO:0000256" key="3">
    <source>
        <dbReference type="ARBA" id="ARBA00023163"/>
    </source>
</evidence>
<dbReference type="Pfam" id="PF00196">
    <property type="entry name" value="GerE"/>
    <property type="match status" value="1"/>
</dbReference>
<keyword evidence="2 5" id="KW-0238">DNA-binding</keyword>
<name>A0A853DEF7_9MICO</name>
<reference evidence="5 6" key="1">
    <citation type="submission" date="2020-07" db="EMBL/GenBank/DDBJ databases">
        <title>Sequencing the genomes of 1000 actinobacteria strains.</title>
        <authorList>
            <person name="Klenk H.-P."/>
        </authorList>
    </citation>
    <scope>NUCLEOTIDE SEQUENCE [LARGE SCALE GENOMIC DNA]</scope>
    <source>
        <strain evidence="5 6">DSM 29531</strain>
    </source>
</reference>
<dbReference type="PROSITE" id="PS50043">
    <property type="entry name" value="HTH_LUXR_2"/>
    <property type="match status" value="1"/>
</dbReference>
<dbReference type="Gene3D" id="3.30.450.40">
    <property type="match status" value="1"/>
</dbReference>
<comment type="caution">
    <text evidence="5">The sequence shown here is derived from an EMBL/GenBank/DDBJ whole genome shotgun (WGS) entry which is preliminary data.</text>
</comment>
<dbReference type="EMBL" id="JACCFW010000001">
    <property type="protein sequence ID" value="NYJ73454.1"/>
    <property type="molecule type" value="Genomic_DNA"/>
</dbReference>
<proteinExistence type="predicted"/>
<accession>A0A853DEF7</accession>
<evidence type="ECO:0000256" key="2">
    <source>
        <dbReference type="ARBA" id="ARBA00023125"/>
    </source>
</evidence>
<keyword evidence="3" id="KW-0804">Transcription</keyword>
<gene>
    <name evidence="5" type="ORF">HNR15_000417</name>
</gene>
<keyword evidence="6" id="KW-1185">Reference proteome</keyword>
<dbReference type="Proteomes" id="UP000571817">
    <property type="component" value="Unassembled WGS sequence"/>
</dbReference>
<dbReference type="GO" id="GO:0003677">
    <property type="term" value="F:DNA binding"/>
    <property type="evidence" value="ECO:0007669"/>
    <property type="project" value="UniProtKB-KW"/>
</dbReference>
<keyword evidence="1" id="KW-0805">Transcription regulation</keyword>
<dbReference type="Gene3D" id="1.10.10.10">
    <property type="entry name" value="Winged helix-like DNA-binding domain superfamily/Winged helix DNA-binding domain"/>
    <property type="match status" value="1"/>
</dbReference>
<dbReference type="AlphaFoldDB" id="A0A853DEF7"/>
<dbReference type="SMART" id="SM00421">
    <property type="entry name" value="HTH_LUXR"/>
    <property type="match status" value="1"/>
</dbReference>
<organism evidence="5 6">
    <name type="scientific">Allobranchiibius huperziae</name>
    <dbReference type="NCBI Taxonomy" id="1874116"/>
    <lineage>
        <taxon>Bacteria</taxon>
        <taxon>Bacillati</taxon>
        <taxon>Actinomycetota</taxon>
        <taxon>Actinomycetes</taxon>
        <taxon>Micrococcales</taxon>
        <taxon>Dermacoccaceae</taxon>
        <taxon>Allobranchiibius</taxon>
    </lineage>
</organism>
<protein>
    <submittedName>
        <fullName evidence="5">DNA-binding CsgD family transcriptional regulator</fullName>
    </submittedName>
</protein>
<dbReference type="InterPro" id="IPR029016">
    <property type="entry name" value="GAF-like_dom_sf"/>
</dbReference>
<evidence type="ECO:0000313" key="6">
    <source>
        <dbReference type="Proteomes" id="UP000571817"/>
    </source>
</evidence>
<dbReference type="RefSeq" id="WP_179478733.1">
    <property type="nucleotide sequence ID" value="NZ_JACCFW010000001.1"/>
</dbReference>
<feature type="domain" description="HTH luxR-type" evidence="4">
    <location>
        <begin position="260"/>
        <end position="326"/>
    </location>
</feature>
<dbReference type="GO" id="GO:0006355">
    <property type="term" value="P:regulation of DNA-templated transcription"/>
    <property type="evidence" value="ECO:0007669"/>
    <property type="project" value="InterPro"/>
</dbReference>
<dbReference type="PANTHER" id="PTHR44688:SF16">
    <property type="entry name" value="DNA-BINDING TRANSCRIPTIONAL ACTIVATOR DEVR_DOSR"/>
    <property type="match status" value="1"/>
</dbReference>